<keyword evidence="4" id="KW-0804">Transcription</keyword>
<dbReference type="Pfam" id="PF03466">
    <property type="entry name" value="LysR_substrate"/>
    <property type="match status" value="1"/>
</dbReference>
<name>A0ABT5YIU3_9PROT</name>
<keyword evidence="7" id="KW-1185">Reference proteome</keyword>
<organism evidence="6 7">
    <name type="scientific">Aquibaculum arenosum</name>
    <dbReference type="NCBI Taxonomy" id="3032591"/>
    <lineage>
        <taxon>Bacteria</taxon>
        <taxon>Pseudomonadati</taxon>
        <taxon>Pseudomonadota</taxon>
        <taxon>Alphaproteobacteria</taxon>
        <taxon>Rhodospirillales</taxon>
        <taxon>Rhodovibrionaceae</taxon>
        <taxon>Aquibaculum</taxon>
    </lineage>
</organism>
<evidence type="ECO:0000313" key="6">
    <source>
        <dbReference type="EMBL" id="MDF2094865.1"/>
    </source>
</evidence>
<dbReference type="Gene3D" id="1.10.10.10">
    <property type="entry name" value="Winged helix-like DNA-binding domain superfamily/Winged helix DNA-binding domain"/>
    <property type="match status" value="1"/>
</dbReference>
<feature type="domain" description="HTH lysR-type" evidence="5">
    <location>
        <begin position="6"/>
        <end position="63"/>
    </location>
</feature>
<dbReference type="PANTHER" id="PTHR30537">
    <property type="entry name" value="HTH-TYPE TRANSCRIPTIONAL REGULATOR"/>
    <property type="match status" value="1"/>
</dbReference>
<keyword evidence="2" id="KW-0805">Transcription regulation</keyword>
<dbReference type="Gene3D" id="3.40.190.10">
    <property type="entry name" value="Periplasmic binding protein-like II"/>
    <property type="match status" value="2"/>
</dbReference>
<sequence>MSRRLPPLNALRAFEAAARHLSFTEAARELNVTQAAVSHQIRGLEARLGQPLFHRRNRGLALTDGGRSYLPALTEAFDLMDKATRRLSLREEEGSLKVSALPSFAARWLLPRLTRFREQHPDIDVLVSANQELSDLEAEGIDVGLRFGSGRYPGLTVERLMGDQRLPVCSPALLQGPKPLRKPDDLRHHVLLHDEVFGGGIEADWQTWIRLVGLKGIDPQRGPGFSDSAMVLSAAIAGQGVALTRASLAIDDIAAGLLILPFGPSVRTRYDYWFVTTPRAAAQAKVKAFRAWMMAEVADTEARMEALAAEQGNAQVGD</sequence>
<dbReference type="PROSITE" id="PS50931">
    <property type="entry name" value="HTH_LYSR"/>
    <property type="match status" value="1"/>
</dbReference>
<dbReference type="Pfam" id="PF00126">
    <property type="entry name" value="HTH_1"/>
    <property type="match status" value="1"/>
</dbReference>
<keyword evidence="3" id="KW-0238">DNA-binding</keyword>
<proteinExistence type="inferred from homology"/>
<evidence type="ECO:0000256" key="2">
    <source>
        <dbReference type="ARBA" id="ARBA00023015"/>
    </source>
</evidence>
<dbReference type="InterPro" id="IPR000847">
    <property type="entry name" value="LysR_HTH_N"/>
</dbReference>
<evidence type="ECO:0000259" key="5">
    <source>
        <dbReference type="PROSITE" id="PS50931"/>
    </source>
</evidence>
<reference evidence="6 7" key="1">
    <citation type="submission" date="2023-03" db="EMBL/GenBank/DDBJ databases">
        <title>Fodinicurvata sp. CAU 1616 isolated from sea sendiment.</title>
        <authorList>
            <person name="Kim W."/>
        </authorList>
    </citation>
    <scope>NUCLEOTIDE SEQUENCE [LARGE SCALE GENOMIC DNA]</scope>
    <source>
        <strain evidence="6 7">CAU 1616</strain>
    </source>
</reference>
<dbReference type="Proteomes" id="UP001215503">
    <property type="component" value="Unassembled WGS sequence"/>
</dbReference>
<accession>A0ABT5YIU3</accession>
<dbReference type="NCBIfam" id="NF008352">
    <property type="entry name" value="PRK11139.1"/>
    <property type="match status" value="1"/>
</dbReference>
<dbReference type="EMBL" id="JARHUD010000001">
    <property type="protein sequence ID" value="MDF2094865.1"/>
    <property type="molecule type" value="Genomic_DNA"/>
</dbReference>
<comment type="caution">
    <text evidence="6">The sequence shown here is derived from an EMBL/GenBank/DDBJ whole genome shotgun (WGS) entry which is preliminary data.</text>
</comment>
<gene>
    <name evidence="6" type="ORF">P2G67_02610</name>
</gene>
<dbReference type="InterPro" id="IPR036390">
    <property type="entry name" value="WH_DNA-bd_sf"/>
</dbReference>
<dbReference type="InterPro" id="IPR058163">
    <property type="entry name" value="LysR-type_TF_proteobact-type"/>
</dbReference>
<dbReference type="InterPro" id="IPR005119">
    <property type="entry name" value="LysR_subst-bd"/>
</dbReference>
<dbReference type="CDD" id="cd08432">
    <property type="entry name" value="PBP2_GcdR_TrpI_HvrB_AmpR_like"/>
    <property type="match status" value="1"/>
</dbReference>
<evidence type="ECO:0000256" key="3">
    <source>
        <dbReference type="ARBA" id="ARBA00023125"/>
    </source>
</evidence>
<evidence type="ECO:0000256" key="4">
    <source>
        <dbReference type="ARBA" id="ARBA00023163"/>
    </source>
</evidence>
<dbReference type="InterPro" id="IPR036388">
    <property type="entry name" value="WH-like_DNA-bd_sf"/>
</dbReference>
<evidence type="ECO:0000256" key="1">
    <source>
        <dbReference type="ARBA" id="ARBA00009437"/>
    </source>
</evidence>
<protein>
    <submittedName>
        <fullName evidence="6">Transcriptional regulator GcvA</fullName>
    </submittedName>
</protein>
<dbReference type="PANTHER" id="PTHR30537:SF26">
    <property type="entry name" value="GLYCINE CLEAVAGE SYSTEM TRANSCRIPTIONAL ACTIVATOR"/>
    <property type="match status" value="1"/>
</dbReference>
<comment type="similarity">
    <text evidence="1">Belongs to the LysR transcriptional regulatory family.</text>
</comment>
<dbReference type="SUPFAM" id="SSF46785">
    <property type="entry name" value="Winged helix' DNA-binding domain"/>
    <property type="match status" value="1"/>
</dbReference>
<dbReference type="PRINTS" id="PR00039">
    <property type="entry name" value="HTHLYSR"/>
</dbReference>
<dbReference type="SUPFAM" id="SSF53850">
    <property type="entry name" value="Periplasmic binding protein-like II"/>
    <property type="match status" value="1"/>
</dbReference>
<evidence type="ECO:0000313" key="7">
    <source>
        <dbReference type="Proteomes" id="UP001215503"/>
    </source>
</evidence>
<dbReference type="RefSeq" id="WP_275819729.1">
    <property type="nucleotide sequence ID" value="NZ_JARHUD010000001.1"/>
</dbReference>